<proteinExistence type="predicted"/>
<evidence type="ECO:0000313" key="2">
    <source>
        <dbReference type="EMBL" id="SDR25206.1"/>
    </source>
</evidence>
<protein>
    <submittedName>
        <fullName evidence="2">Uncharacterized protein</fullName>
    </submittedName>
</protein>
<dbReference type="EMBL" id="FNKP01000002">
    <property type="protein sequence ID" value="SDR25206.1"/>
    <property type="molecule type" value="Genomic_DNA"/>
</dbReference>
<feature type="signal peptide" evidence="1">
    <location>
        <begin position="1"/>
        <end position="24"/>
    </location>
</feature>
<dbReference type="PROSITE" id="PS51257">
    <property type="entry name" value="PROKAR_LIPOPROTEIN"/>
    <property type="match status" value="1"/>
</dbReference>
<dbReference type="OrthoDB" id="9115503at2"/>
<keyword evidence="1" id="KW-0732">Signal</keyword>
<reference evidence="3" key="1">
    <citation type="submission" date="2016-10" db="EMBL/GenBank/DDBJ databases">
        <authorList>
            <person name="Varghese N."/>
        </authorList>
    </citation>
    <scope>NUCLEOTIDE SEQUENCE [LARGE SCALE GENOMIC DNA]</scope>
    <source>
        <strain evidence="3">GAS106B</strain>
    </source>
</reference>
<evidence type="ECO:0000313" key="3">
    <source>
        <dbReference type="Proteomes" id="UP000183487"/>
    </source>
</evidence>
<accession>A0A1H1HJF7</accession>
<gene>
    <name evidence="2" type="ORF">SAMN05443245_3946</name>
</gene>
<organism evidence="2 3">
    <name type="scientific">Paraburkholderia fungorum</name>
    <dbReference type="NCBI Taxonomy" id="134537"/>
    <lineage>
        <taxon>Bacteria</taxon>
        <taxon>Pseudomonadati</taxon>
        <taxon>Pseudomonadota</taxon>
        <taxon>Betaproteobacteria</taxon>
        <taxon>Burkholderiales</taxon>
        <taxon>Burkholderiaceae</taxon>
        <taxon>Paraburkholderia</taxon>
    </lineage>
</organism>
<keyword evidence="3" id="KW-1185">Reference proteome</keyword>
<dbReference type="AlphaFoldDB" id="A0A1H1HJF7"/>
<name>A0A1H1HJF7_9BURK</name>
<feature type="chain" id="PRO_5010245396" evidence="1">
    <location>
        <begin position="25"/>
        <end position="112"/>
    </location>
</feature>
<dbReference type="Proteomes" id="UP000183487">
    <property type="component" value="Unassembled WGS sequence"/>
</dbReference>
<dbReference type="RefSeq" id="WP_074771056.1">
    <property type="nucleotide sequence ID" value="NZ_FNKP01000002.1"/>
</dbReference>
<evidence type="ECO:0000256" key="1">
    <source>
        <dbReference type="SAM" id="SignalP"/>
    </source>
</evidence>
<sequence>MTIRLACASTFTALGLACSSTAFARVVVYMPVPVIYAPPRPLDYPVPLDPVYVTAPPPAAVAVALPGVASAPASPVKPMPMYTNVVVPAPTNYAVVPAPVVTYAQPLMAVPR</sequence>